<dbReference type="EMBL" id="CADEBD010000309">
    <property type="protein sequence ID" value="CAB3240566.1"/>
    <property type="molecule type" value="Genomic_DNA"/>
</dbReference>
<keyword evidence="3" id="KW-1185">Reference proteome</keyword>
<dbReference type="AlphaFoldDB" id="A0A8S1A5W5"/>
<reference evidence="3 4" key="1">
    <citation type="submission" date="2020-04" db="EMBL/GenBank/DDBJ databases">
        <authorList>
            <person name="Wallbank WR R."/>
            <person name="Pardo Diaz C."/>
            <person name="Kozak K."/>
            <person name="Martin S."/>
            <person name="Jiggins C."/>
            <person name="Moest M."/>
            <person name="Warren A I."/>
            <person name="Byers J.R.P. K."/>
            <person name="Montejo-Kovacevich G."/>
            <person name="Yen C E."/>
        </authorList>
    </citation>
    <scope>NUCLEOTIDE SEQUENCE [LARGE SCALE GENOMIC DNA]</scope>
</reference>
<dbReference type="InterPro" id="IPR052632">
    <property type="entry name" value="MICOS_subunit_Mic19"/>
</dbReference>
<name>A0A8S1A5W5_ARCPL</name>
<evidence type="ECO:0000313" key="3">
    <source>
        <dbReference type="Proteomes" id="UP000494106"/>
    </source>
</evidence>
<dbReference type="SUPFAM" id="SSF47072">
    <property type="entry name" value="Cysteine alpha-hairpin motif"/>
    <property type="match status" value="1"/>
</dbReference>
<evidence type="ECO:0000313" key="4">
    <source>
        <dbReference type="Proteomes" id="UP000494256"/>
    </source>
</evidence>
<accession>A0A8S1A5W5</accession>
<proteinExistence type="predicted"/>
<evidence type="ECO:0000313" key="1">
    <source>
        <dbReference type="EMBL" id="CAB3239928.1"/>
    </source>
</evidence>
<dbReference type="GO" id="GO:0007007">
    <property type="term" value="P:inner mitochondrial membrane organization"/>
    <property type="evidence" value="ECO:0007669"/>
    <property type="project" value="TreeGrafter"/>
</dbReference>
<sequence>MGTITSKDTRRISFANTCALTTPIVIQNSIEVENAIAFNELPAEPSNELLFKEKYSNLTEEGDGDYWSHRMDYLKKEHQEINKIIESEYDKKIEAANVTSESPKILHDKLQKVKPCFDWRAKILKCYEDNPHQTLVCSSVVQAFTNCVTNCRLED</sequence>
<dbReference type="OrthoDB" id="162894at2759"/>
<dbReference type="GO" id="GO:0061617">
    <property type="term" value="C:MICOS complex"/>
    <property type="evidence" value="ECO:0007669"/>
    <property type="project" value="TreeGrafter"/>
</dbReference>
<dbReference type="Proteomes" id="UP000494106">
    <property type="component" value="Unassembled WGS sequence"/>
</dbReference>
<dbReference type="PANTHER" id="PTHR21588">
    <property type="entry name" value="COILED-COIL-HELIX-COILED-COIL-HELIX DOMAIN CONTAINING 6"/>
    <property type="match status" value="1"/>
</dbReference>
<dbReference type="InterPro" id="IPR009069">
    <property type="entry name" value="Cys_alpha_HP_mot_SF"/>
</dbReference>
<dbReference type="EMBL" id="CADEBC010000503">
    <property type="protein sequence ID" value="CAB3239928.1"/>
    <property type="molecule type" value="Genomic_DNA"/>
</dbReference>
<comment type="caution">
    <text evidence="1">The sequence shown here is derived from an EMBL/GenBank/DDBJ whole genome shotgun (WGS) entry which is preliminary data.</text>
</comment>
<organism evidence="1 3">
    <name type="scientific">Arctia plantaginis</name>
    <name type="common">Wood tiger moth</name>
    <name type="synonym">Phalaena plantaginis</name>
    <dbReference type="NCBI Taxonomy" id="874455"/>
    <lineage>
        <taxon>Eukaryota</taxon>
        <taxon>Metazoa</taxon>
        <taxon>Ecdysozoa</taxon>
        <taxon>Arthropoda</taxon>
        <taxon>Hexapoda</taxon>
        <taxon>Insecta</taxon>
        <taxon>Pterygota</taxon>
        <taxon>Neoptera</taxon>
        <taxon>Endopterygota</taxon>
        <taxon>Lepidoptera</taxon>
        <taxon>Glossata</taxon>
        <taxon>Ditrysia</taxon>
        <taxon>Noctuoidea</taxon>
        <taxon>Erebidae</taxon>
        <taxon>Arctiinae</taxon>
        <taxon>Arctia</taxon>
    </lineage>
</organism>
<dbReference type="PANTHER" id="PTHR21588:SF18">
    <property type="entry name" value="MICOS COMPLEX SUBUNIT MIC19"/>
    <property type="match status" value="1"/>
</dbReference>
<evidence type="ECO:0000313" key="2">
    <source>
        <dbReference type="EMBL" id="CAB3240566.1"/>
    </source>
</evidence>
<dbReference type="Proteomes" id="UP000494256">
    <property type="component" value="Unassembled WGS sequence"/>
</dbReference>
<protein>
    <submittedName>
        <fullName evidence="1">Uncharacterized protein</fullName>
    </submittedName>
</protein>
<gene>
    <name evidence="1" type="ORF">APLA_LOCUS8104</name>
    <name evidence="2" type="ORF">APLA_LOCUS9127</name>
</gene>